<reference evidence="6" key="1">
    <citation type="submission" date="2025-08" db="UniProtKB">
        <authorList>
            <consortium name="RefSeq"/>
        </authorList>
    </citation>
    <scope>IDENTIFICATION</scope>
</reference>
<dbReference type="PROSITE" id="PS01180">
    <property type="entry name" value="CUB"/>
    <property type="match status" value="1"/>
</dbReference>
<sequence length="271" mass="30121">MASNLSLGERVRFRVLHSESDVTLRSVEYDEAGHSKIHPLLDNGDWRPYKWVYSRYPLALTLKRSAYTRNGASSFSFEVIDTPGCDGSEMTVEVGTDSLDFNSADYPQQYQGDVQCKWRLQAPKGKSIQVELVDLSLGPGGWTYPCESYISYREERISAKNRPMYSMAIQLCSNSEGQTFAIDADRVILTLHGLGASFRLRLQAVDRSGKGSRSGEDSGFKYYGTVGGVCAAVVAMMATAIGVYFVRQYRMRQQKQSQVNAETIVPLGAKS</sequence>
<dbReference type="SUPFAM" id="SSF49854">
    <property type="entry name" value="Spermadhesin, CUB domain"/>
    <property type="match status" value="1"/>
</dbReference>
<dbReference type="InterPro" id="IPR035914">
    <property type="entry name" value="Sperma_CUB_dom_sf"/>
</dbReference>
<proteinExistence type="predicted"/>
<feature type="domain" description="CUB" evidence="4">
    <location>
        <begin position="85"/>
        <end position="132"/>
    </location>
</feature>
<feature type="transmembrane region" description="Helical" evidence="3">
    <location>
        <begin position="222"/>
        <end position="246"/>
    </location>
</feature>
<evidence type="ECO:0000313" key="5">
    <source>
        <dbReference type="Proteomes" id="UP000694888"/>
    </source>
</evidence>
<keyword evidence="3" id="KW-0472">Membrane</keyword>
<gene>
    <name evidence="6" type="primary">LOC101855908</name>
</gene>
<keyword evidence="1" id="KW-1015">Disulfide bond</keyword>
<keyword evidence="5" id="KW-1185">Reference proteome</keyword>
<dbReference type="Proteomes" id="UP000694888">
    <property type="component" value="Unplaced"/>
</dbReference>
<evidence type="ECO:0000259" key="4">
    <source>
        <dbReference type="PROSITE" id="PS01180"/>
    </source>
</evidence>
<dbReference type="GeneID" id="101855908"/>
<dbReference type="Gene3D" id="2.60.120.290">
    <property type="entry name" value="Spermadhesin, CUB domain"/>
    <property type="match status" value="1"/>
</dbReference>
<dbReference type="InterPro" id="IPR000859">
    <property type="entry name" value="CUB_dom"/>
</dbReference>
<comment type="caution">
    <text evidence="2">Lacks conserved residue(s) required for the propagation of feature annotation.</text>
</comment>
<keyword evidence="3" id="KW-1133">Transmembrane helix</keyword>
<evidence type="ECO:0000256" key="3">
    <source>
        <dbReference type="SAM" id="Phobius"/>
    </source>
</evidence>
<evidence type="ECO:0000256" key="1">
    <source>
        <dbReference type="ARBA" id="ARBA00023157"/>
    </source>
</evidence>
<dbReference type="Pfam" id="PF00431">
    <property type="entry name" value="CUB"/>
    <property type="match status" value="1"/>
</dbReference>
<keyword evidence="3" id="KW-0812">Transmembrane</keyword>
<dbReference type="RefSeq" id="XP_012944752.1">
    <property type="nucleotide sequence ID" value="XM_013089298.2"/>
</dbReference>
<evidence type="ECO:0000313" key="6">
    <source>
        <dbReference type="RefSeq" id="XP_012944752.1"/>
    </source>
</evidence>
<name>A0ABM1ABW7_APLCA</name>
<organism evidence="5 6">
    <name type="scientific">Aplysia californica</name>
    <name type="common">California sea hare</name>
    <dbReference type="NCBI Taxonomy" id="6500"/>
    <lineage>
        <taxon>Eukaryota</taxon>
        <taxon>Metazoa</taxon>
        <taxon>Spiralia</taxon>
        <taxon>Lophotrochozoa</taxon>
        <taxon>Mollusca</taxon>
        <taxon>Gastropoda</taxon>
        <taxon>Heterobranchia</taxon>
        <taxon>Euthyneura</taxon>
        <taxon>Tectipleura</taxon>
        <taxon>Aplysiida</taxon>
        <taxon>Aplysioidea</taxon>
        <taxon>Aplysiidae</taxon>
        <taxon>Aplysia</taxon>
    </lineage>
</organism>
<evidence type="ECO:0000256" key="2">
    <source>
        <dbReference type="PROSITE-ProRule" id="PRU00059"/>
    </source>
</evidence>
<accession>A0ABM1ABW7</accession>
<protein>
    <submittedName>
        <fullName evidence="6">Uncharacterized protein LOC101855908</fullName>
    </submittedName>
</protein>